<reference evidence="9 10" key="1">
    <citation type="submission" date="2019-08" db="EMBL/GenBank/DDBJ databases">
        <authorList>
            <person name="Peeters C."/>
        </authorList>
    </citation>
    <scope>NUCLEOTIDE SEQUENCE [LARGE SCALE GENOMIC DNA]</scope>
    <source>
        <strain evidence="9 10">LMG 30175</strain>
    </source>
</reference>
<sequence>MPTIAWIGLGLMGNPMSKHLIKAGYTVRGFDIDPGACERAAGDGVEMASGIADAVADADVVYSMLPSGSDVHEVMTGSNGVFANARPGTMVIDCSTIGIDYARKLHEAASSTGVVFVEAPVSGGTEGARDGTLTFMIGCEKRHAGKAKEMLQPLGDYIAYVGGAGTGQAAKVVNNLIMGVCVTVNCEATALGQRLGLDMKEFFEIATRSSADNWSFRLWNPAPNVVPDAPSSHDYKAGFKTWLLAKDLQLAVEAAREVGVVLETAKTAHKLMTSHADSGGADMDATSLVLHLSGKK</sequence>
<comment type="pathway">
    <text evidence="1">Amino-acid degradation.</text>
</comment>
<dbReference type="PANTHER" id="PTHR22981:SF7">
    <property type="entry name" value="3-HYDROXYISOBUTYRATE DEHYDROGENASE, MITOCHONDRIAL"/>
    <property type="match status" value="1"/>
</dbReference>
<dbReference type="Proteomes" id="UP000414233">
    <property type="component" value="Unassembled WGS sequence"/>
</dbReference>
<evidence type="ECO:0000256" key="2">
    <source>
        <dbReference type="ARBA" id="ARBA00009080"/>
    </source>
</evidence>
<keyword evidence="4" id="KW-0560">Oxidoreductase</keyword>
<dbReference type="GO" id="GO:0051287">
    <property type="term" value="F:NAD binding"/>
    <property type="evidence" value="ECO:0007669"/>
    <property type="project" value="InterPro"/>
</dbReference>
<dbReference type="GO" id="GO:0050661">
    <property type="term" value="F:NADP binding"/>
    <property type="evidence" value="ECO:0007669"/>
    <property type="project" value="InterPro"/>
</dbReference>
<feature type="domain" description="3-hydroxyisobutyrate dehydrogenase-like NAD-binding" evidence="8">
    <location>
        <begin position="165"/>
        <end position="289"/>
    </location>
</feature>
<comment type="similarity">
    <text evidence="2">Belongs to the HIBADH-related family.</text>
</comment>
<dbReference type="Gene3D" id="1.10.1040.10">
    <property type="entry name" value="N-(1-d-carboxylethyl)-l-norvaline Dehydrogenase, domain 2"/>
    <property type="match status" value="1"/>
</dbReference>
<evidence type="ECO:0000256" key="5">
    <source>
        <dbReference type="ARBA" id="ARBA00023027"/>
    </source>
</evidence>
<dbReference type="AlphaFoldDB" id="A0A5E4U6Z6"/>
<dbReference type="InterPro" id="IPR011548">
    <property type="entry name" value="HIBADH"/>
</dbReference>
<dbReference type="Gene3D" id="3.40.50.720">
    <property type="entry name" value="NAD(P)-binding Rossmann-like Domain"/>
    <property type="match status" value="1"/>
</dbReference>
<dbReference type="Pfam" id="PF03446">
    <property type="entry name" value="NAD_binding_2"/>
    <property type="match status" value="1"/>
</dbReference>
<dbReference type="SUPFAM" id="SSF48179">
    <property type="entry name" value="6-phosphogluconate dehydrogenase C-terminal domain-like"/>
    <property type="match status" value="1"/>
</dbReference>
<dbReference type="PANTHER" id="PTHR22981">
    <property type="entry name" value="3-HYDROXYISOBUTYRATE DEHYDROGENASE-RELATED"/>
    <property type="match status" value="1"/>
</dbReference>
<evidence type="ECO:0000313" key="10">
    <source>
        <dbReference type="Proteomes" id="UP000414233"/>
    </source>
</evidence>
<dbReference type="GO" id="GO:0008442">
    <property type="term" value="F:3-hydroxyisobutyrate dehydrogenase activity"/>
    <property type="evidence" value="ECO:0007669"/>
    <property type="project" value="InterPro"/>
</dbReference>
<evidence type="ECO:0000256" key="3">
    <source>
        <dbReference type="ARBA" id="ARBA00022456"/>
    </source>
</evidence>
<dbReference type="InterPro" id="IPR029154">
    <property type="entry name" value="HIBADH-like_NADP-bd"/>
</dbReference>
<dbReference type="NCBIfam" id="TIGR01692">
    <property type="entry name" value="HIBADH"/>
    <property type="match status" value="1"/>
</dbReference>
<dbReference type="Pfam" id="PF14833">
    <property type="entry name" value="NAD_binding_11"/>
    <property type="match status" value="1"/>
</dbReference>
<dbReference type="InterPro" id="IPR015815">
    <property type="entry name" value="HIBADH-related"/>
</dbReference>
<evidence type="ECO:0000259" key="7">
    <source>
        <dbReference type="Pfam" id="PF03446"/>
    </source>
</evidence>
<dbReference type="EMBL" id="CABPRZ010000006">
    <property type="protein sequence ID" value="VVD95795.1"/>
    <property type="molecule type" value="Genomic_DNA"/>
</dbReference>
<name>A0A5E4U6Z6_9BURK</name>
<proteinExistence type="inferred from homology"/>
<dbReference type="InterPro" id="IPR036291">
    <property type="entry name" value="NAD(P)-bd_dom_sf"/>
</dbReference>
<evidence type="ECO:0000256" key="4">
    <source>
        <dbReference type="ARBA" id="ARBA00023002"/>
    </source>
</evidence>
<dbReference type="InterPro" id="IPR006115">
    <property type="entry name" value="6PGDH_NADP-bd"/>
</dbReference>
<evidence type="ECO:0000313" key="9">
    <source>
        <dbReference type="EMBL" id="VVD95795.1"/>
    </source>
</evidence>
<organism evidence="9 10">
    <name type="scientific">Pandoraea terrae</name>
    <dbReference type="NCBI Taxonomy" id="1537710"/>
    <lineage>
        <taxon>Bacteria</taxon>
        <taxon>Pseudomonadati</taxon>
        <taxon>Pseudomonadota</taxon>
        <taxon>Betaproteobacteria</taxon>
        <taxon>Burkholderiales</taxon>
        <taxon>Burkholderiaceae</taxon>
        <taxon>Pandoraea</taxon>
    </lineage>
</organism>
<keyword evidence="10" id="KW-1185">Reference proteome</keyword>
<accession>A0A5E4U6Z6</accession>
<dbReference type="InterPro" id="IPR013328">
    <property type="entry name" value="6PGD_dom2"/>
</dbReference>
<evidence type="ECO:0000256" key="1">
    <source>
        <dbReference type="ARBA" id="ARBA00005023"/>
    </source>
</evidence>
<dbReference type="SUPFAM" id="SSF51735">
    <property type="entry name" value="NAD(P)-binding Rossmann-fold domains"/>
    <property type="match status" value="1"/>
</dbReference>
<dbReference type="PIRSF" id="PIRSF000103">
    <property type="entry name" value="HIBADH"/>
    <property type="match status" value="1"/>
</dbReference>
<evidence type="ECO:0000256" key="6">
    <source>
        <dbReference type="PIRSR" id="PIRSR000103-1"/>
    </source>
</evidence>
<keyword evidence="3" id="KW-0101">Branched-chain amino acid catabolism</keyword>
<feature type="domain" description="6-phosphogluconate dehydrogenase NADP-binding" evidence="7">
    <location>
        <begin position="3"/>
        <end position="162"/>
    </location>
</feature>
<dbReference type="RefSeq" id="WP_191628938.1">
    <property type="nucleotide sequence ID" value="NZ_CABPRZ010000006.1"/>
</dbReference>
<dbReference type="GO" id="GO:0009083">
    <property type="term" value="P:branched-chain amino acid catabolic process"/>
    <property type="evidence" value="ECO:0007669"/>
    <property type="project" value="UniProtKB-KW"/>
</dbReference>
<evidence type="ECO:0000259" key="8">
    <source>
        <dbReference type="Pfam" id="PF14833"/>
    </source>
</evidence>
<feature type="active site" evidence="6">
    <location>
        <position position="171"/>
    </location>
</feature>
<protein>
    <submittedName>
        <fullName evidence="9">3-hydroxyisobutyrate dehydrogenase</fullName>
    </submittedName>
</protein>
<gene>
    <name evidence="9" type="ORF">PTE30175_01796</name>
</gene>
<dbReference type="InterPro" id="IPR008927">
    <property type="entry name" value="6-PGluconate_DH-like_C_sf"/>
</dbReference>
<keyword evidence="5" id="KW-0520">NAD</keyword>